<organism evidence="1 2">
    <name type="scientific">Candidatus Giovannonibacteria bacterium GW2011_GWA2_44_13b</name>
    <dbReference type="NCBI Taxonomy" id="1618647"/>
    <lineage>
        <taxon>Bacteria</taxon>
        <taxon>Candidatus Giovannoniibacteriota</taxon>
    </lineage>
</organism>
<evidence type="ECO:0000313" key="2">
    <source>
        <dbReference type="Proteomes" id="UP000034736"/>
    </source>
</evidence>
<reference evidence="1 2" key="1">
    <citation type="journal article" date="2015" name="Nature">
        <title>rRNA introns, odd ribosomes, and small enigmatic genomes across a large radiation of phyla.</title>
        <authorList>
            <person name="Brown C.T."/>
            <person name="Hug L.A."/>
            <person name="Thomas B.C."/>
            <person name="Sharon I."/>
            <person name="Castelle C.J."/>
            <person name="Singh A."/>
            <person name="Wilkins M.J."/>
            <person name="Williams K.H."/>
            <person name="Banfield J.F."/>
        </authorList>
    </citation>
    <scope>NUCLEOTIDE SEQUENCE [LARGE SCALE GENOMIC DNA]</scope>
</reference>
<name>A0A0G1J872_9BACT</name>
<accession>A0A0G1J872</accession>
<evidence type="ECO:0000313" key="1">
    <source>
        <dbReference type="EMBL" id="KKT40207.1"/>
    </source>
</evidence>
<dbReference type="EMBL" id="LCHU01000023">
    <property type="protein sequence ID" value="KKT40207.1"/>
    <property type="molecule type" value="Genomic_DNA"/>
</dbReference>
<dbReference type="AlphaFoldDB" id="A0A0G1J872"/>
<gene>
    <name evidence="1" type="ORF">UW30_C0023G0005</name>
</gene>
<sequence>MREAKDLYAKKQYVLNISQTTRIRELVHENEWKSQFTRVELEILMTNLILAEEIVKKIYPEENDDALKKGAVKRSRGFSGCHK</sequence>
<proteinExistence type="predicted"/>
<comment type="caution">
    <text evidence="1">The sequence shown here is derived from an EMBL/GenBank/DDBJ whole genome shotgun (WGS) entry which is preliminary data.</text>
</comment>
<protein>
    <submittedName>
        <fullName evidence="1">Uncharacterized protein</fullName>
    </submittedName>
</protein>
<dbReference type="Proteomes" id="UP000034736">
    <property type="component" value="Unassembled WGS sequence"/>
</dbReference>
<dbReference type="STRING" id="1618647.UW30_C0023G0005"/>